<dbReference type="InterPro" id="IPR011005">
    <property type="entry name" value="Dihydropteroate_synth-like_sf"/>
</dbReference>
<dbReference type="InterPro" id="IPR050554">
    <property type="entry name" value="Met_Synthase/Corrinoid"/>
</dbReference>
<evidence type="ECO:0000256" key="2">
    <source>
        <dbReference type="ARBA" id="ARBA00022603"/>
    </source>
</evidence>
<accession>X1LJL0</accession>
<proteinExistence type="inferred from homology"/>
<protein>
    <recommendedName>
        <fullName evidence="4">Pterin-binding domain-containing protein</fullName>
    </recommendedName>
</protein>
<name>X1LJL0_9ZZZZ</name>
<dbReference type="PROSITE" id="PS50972">
    <property type="entry name" value="PTERIN_BINDING"/>
    <property type="match status" value="1"/>
</dbReference>
<dbReference type="GO" id="GO:0042558">
    <property type="term" value="P:pteridine-containing compound metabolic process"/>
    <property type="evidence" value="ECO:0007669"/>
    <property type="project" value="InterPro"/>
</dbReference>
<keyword evidence="2" id="KW-0489">Methyltransferase</keyword>
<dbReference type="GO" id="GO:0008705">
    <property type="term" value="F:methionine synthase activity"/>
    <property type="evidence" value="ECO:0007669"/>
    <property type="project" value="TreeGrafter"/>
</dbReference>
<sequence>QVKAAIASRDKALIQELALRQIKNGANWLDLNIGPQKKAGAEIMTWIVNTVQEVTGAPLSLDTTNTEAMEAGLKACHKTALINSTDATPERLNALMPLAAKYNANIIALTLGSGGLPGTTDARLALVLEQILPAAAQHNVPFDHLFLDPLVLTVNGNQEQATQTIEAIRYFKQICEPPPMTTCGLSNISSGAPPDIRPLINRVFLTMMLGAGLDSAIMNPLDSELMETLRIIDSGDKSTPEAKLYFDLYSAYAAGEQFDTSKINWADPELRDIGRTIQVLQNELLYAHGYLSI</sequence>
<keyword evidence="3" id="KW-0808">Transferase</keyword>
<feature type="domain" description="Pterin-binding" evidence="4">
    <location>
        <begin position="1"/>
        <end position="243"/>
    </location>
</feature>
<dbReference type="PANTHER" id="PTHR45833">
    <property type="entry name" value="METHIONINE SYNTHASE"/>
    <property type="match status" value="1"/>
</dbReference>
<evidence type="ECO:0000259" key="4">
    <source>
        <dbReference type="PROSITE" id="PS50972"/>
    </source>
</evidence>
<dbReference type="SUPFAM" id="SSF51717">
    <property type="entry name" value="Dihydropteroate synthetase-like"/>
    <property type="match status" value="1"/>
</dbReference>
<dbReference type="GO" id="GO:0005829">
    <property type="term" value="C:cytosol"/>
    <property type="evidence" value="ECO:0007669"/>
    <property type="project" value="TreeGrafter"/>
</dbReference>
<comment type="caution">
    <text evidence="5">The sequence shown here is derived from an EMBL/GenBank/DDBJ whole genome shotgun (WGS) entry which is preliminary data.</text>
</comment>
<feature type="non-terminal residue" evidence="5">
    <location>
        <position position="1"/>
    </location>
</feature>
<evidence type="ECO:0000256" key="3">
    <source>
        <dbReference type="ARBA" id="ARBA00022679"/>
    </source>
</evidence>
<evidence type="ECO:0000256" key="1">
    <source>
        <dbReference type="ARBA" id="ARBA00010398"/>
    </source>
</evidence>
<dbReference type="Gene3D" id="3.20.20.20">
    <property type="entry name" value="Dihydropteroate synthase-like"/>
    <property type="match status" value="1"/>
</dbReference>
<dbReference type="EMBL" id="BARV01009560">
    <property type="protein sequence ID" value="GAI02560.1"/>
    <property type="molecule type" value="Genomic_DNA"/>
</dbReference>
<dbReference type="GO" id="GO:0032259">
    <property type="term" value="P:methylation"/>
    <property type="evidence" value="ECO:0007669"/>
    <property type="project" value="UniProtKB-KW"/>
</dbReference>
<dbReference type="AlphaFoldDB" id="X1LJL0"/>
<organism evidence="5">
    <name type="scientific">marine sediment metagenome</name>
    <dbReference type="NCBI Taxonomy" id="412755"/>
    <lineage>
        <taxon>unclassified sequences</taxon>
        <taxon>metagenomes</taxon>
        <taxon>ecological metagenomes</taxon>
    </lineage>
</organism>
<dbReference type="InterPro" id="IPR000489">
    <property type="entry name" value="Pterin-binding_dom"/>
</dbReference>
<reference evidence="5" key="1">
    <citation type="journal article" date="2014" name="Front. Microbiol.">
        <title>High frequency of phylogenetically diverse reductive dehalogenase-homologous genes in deep subseafloor sedimentary metagenomes.</title>
        <authorList>
            <person name="Kawai M."/>
            <person name="Futagami T."/>
            <person name="Toyoda A."/>
            <person name="Takaki Y."/>
            <person name="Nishi S."/>
            <person name="Hori S."/>
            <person name="Arai W."/>
            <person name="Tsubouchi T."/>
            <person name="Morono Y."/>
            <person name="Uchiyama I."/>
            <person name="Ito T."/>
            <person name="Fujiyama A."/>
            <person name="Inagaki F."/>
            <person name="Takami H."/>
        </authorList>
    </citation>
    <scope>NUCLEOTIDE SEQUENCE</scope>
    <source>
        <strain evidence="5">Expedition CK06-06</strain>
    </source>
</reference>
<dbReference type="Pfam" id="PF00809">
    <property type="entry name" value="Pterin_bind"/>
    <property type="match status" value="1"/>
</dbReference>
<gene>
    <name evidence="5" type="ORF">S06H3_18818</name>
</gene>
<comment type="similarity">
    <text evidence="1">Belongs to the vitamin-B12 dependent methionine synthase family.</text>
</comment>
<evidence type="ECO:0000313" key="5">
    <source>
        <dbReference type="EMBL" id="GAI02560.1"/>
    </source>
</evidence>